<accession>A0A450Y769</accession>
<gene>
    <name evidence="1" type="ORF">BECKTC1821D_GA0114238_100131</name>
</gene>
<dbReference type="InterPro" id="IPR035959">
    <property type="entry name" value="RutC-like_sf"/>
</dbReference>
<sequence length="231" mass="25008">MRMPKPIPCRSWREALTRSKPGKRKTIGCSSYVGIAIGYFKAESKNSNSGNREPEYGLAVRDSHWKIKRMNLMGIREQKLEELGYPLDRIVEPAAMYDLLAVDGDIVHASGSIPLDGATLASIGKVPTDVSVPKAQAAAALCVANILRTVHSRIGKLALIERVIRLTGFVNSAEGFTDQHLVMNGASRLCQDVLGDAGRHARSAVGVYQLPLGVSVEVEMILKLSDASRGN</sequence>
<dbReference type="Gene3D" id="3.30.1330.40">
    <property type="entry name" value="RutC-like"/>
    <property type="match status" value="1"/>
</dbReference>
<dbReference type="PANTHER" id="PTHR43760:SF1">
    <property type="entry name" value="ENDORIBONUCLEASE L-PSP_CHORISMATE MUTASE-LIKE DOMAIN-CONTAINING PROTEIN"/>
    <property type="match status" value="1"/>
</dbReference>
<dbReference type="Pfam" id="PF01042">
    <property type="entry name" value="Ribonuc_L-PSP"/>
    <property type="match status" value="1"/>
</dbReference>
<organism evidence="1">
    <name type="scientific">Candidatus Kentrum sp. TC</name>
    <dbReference type="NCBI Taxonomy" id="2126339"/>
    <lineage>
        <taxon>Bacteria</taxon>
        <taxon>Pseudomonadati</taxon>
        <taxon>Pseudomonadota</taxon>
        <taxon>Gammaproteobacteria</taxon>
        <taxon>Candidatus Kentrum</taxon>
    </lineage>
</organism>
<proteinExistence type="predicted"/>
<dbReference type="InterPro" id="IPR013813">
    <property type="entry name" value="Endoribo_LPSP/chorism_mut-like"/>
</dbReference>
<dbReference type="PANTHER" id="PTHR43760">
    <property type="entry name" value="ENDORIBONUCLEASE-RELATED"/>
    <property type="match status" value="1"/>
</dbReference>
<dbReference type="CDD" id="cd02199">
    <property type="entry name" value="YjgF_YER057c_UK114_like_1"/>
    <property type="match status" value="1"/>
</dbReference>
<evidence type="ECO:0000313" key="1">
    <source>
        <dbReference type="EMBL" id="VFK37366.1"/>
    </source>
</evidence>
<dbReference type="AlphaFoldDB" id="A0A450Y769"/>
<dbReference type="SUPFAM" id="SSF55298">
    <property type="entry name" value="YjgF-like"/>
    <property type="match status" value="1"/>
</dbReference>
<reference evidence="1" key="1">
    <citation type="submission" date="2019-02" db="EMBL/GenBank/DDBJ databases">
        <authorList>
            <person name="Gruber-Vodicka R. H."/>
            <person name="Seah K. B. B."/>
        </authorList>
    </citation>
    <scope>NUCLEOTIDE SEQUENCE</scope>
    <source>
        <strain evidence="1">BECK_BZ123</strain>
    </source>
</reference>
<dbReference type="InterPro" id="IPR006175">
    <property type="entry name" value="YjgF/YER057c/UK114"/>
</dbReference>
<name>A0A450Y769_9GAMM</name>
<protein>
    <submittedName>
        <fullName evidence="1">Enamine deaminase RidA, house cleaning of reactive enamine intermediates, YjgF/YER057c/UK114 family</fullName>
    </submittedName>
</protein>
<dbReference type="EMBL" id="CAADFS010000001">
    <property type="protein sequence ID" value="VFK37366.1"/>
    <property type="molecule type" value="Genomic_DNA"/>
</dbReference>